<dbReference type="PANTHER" id="PTHR36930">
    <property type="entry name" value="METAL-SULFUR CLUSTER BIOSYNTHESIS PROTEINS YUAD-RELATED"/>
    <property type="match status" value="1"/>
</dbReference>
<dbReference type="SUPFAM" id="SSF50800">
    <property type="entry name" value="PK beta-barrel domain-like"/>
    <property type="match status" value="1"/>
</dbReference>
<organism evidence="2 3">
    <name type="scientific">Clostridium sulfidigenes</name>
    <dbReference type="NCBI Taxonomy" id="318464"/>
    <lineage>
        <taxon>Bacteria</taxon>
        <taxon>Bacillati</taxon>
        <taxon>Bacillota</taxon>
        <taxon>Clostridia</taxon>
        <taxon>Eubacteriales</taxon>
        <taxon>Clostridiaceae</taxon>
        <taxon>Clostridium</taxon>
    </lineage>
</organism>
<reference evidence="2 3" key="1">
    <citation type="submission" date="2014-07" db="EMBL/GenBank/DDBJ databases">
        <title>Draft genome of Clostridium sulfidigenes 113A isolated from sediments associated with methane hydrate from Krishna Godavari basin.</title>
        <authorList>
            <person name="Honkalas V.S."/>
            <person name="Dabir A.P."/>
            <person name="Arora P."/>
            <person name="Dhakephalkar P.K."/>
        </authorList>
    </citation>
    <scope>NUCLEOTIDE SEQUENCE [LARGE SCALE GENOMIC DNA]</scope>
    <source>
        <strain evidence="2 3">113A</strain>
    </source>
</reference>
<protein>
    <submittedName>
        <fullName evidence="2">Molybdenum cofactor sulfurase</fullName>
    </submittedName>
</protein>
<comment type="caution">
    <text evidence="2">The sequence shown here is derived from an EMBL/GenBank/DDBJ whole genome shotgun (WGS) entry which is preliminary data.</text>
</comment>
<dbReference type="GO" id="GO:0030170">
    <property type="term" value="F:pyridoxal phosphate binding"/>
    <property type="evidence" value="ECO:0007669"/>
    <property type="project" value="InterPro"/>
</dbReference>
<dbReference type="AlphaFoldDB" id="A0A084JHE7"/>
<dbReference type="InterPro" id="IPR011037">
    <property type="entry name" value="Pyrv_Knase-like_insert_dom_sf"/>
</dbReference>
<dbReference type="GO" id="GO:0003824">
    <property type="term" value="F:catalytic activity"/>
    <property type="evidence" value="ECO:0007669"/>
    <property type="project" value="InterPro"/>
</dbReference>
<dbReference type="eggNOG" id="COG2258">
    <property type="taxonomic scope" value="Bacteria"/>
</dbReference>
<keyword evidence="3" id="KW-1185">Reference proteome</keyword>
<proteinExistence type="predicted"/>
<dbReference type="InterPro" id="IPR052716">
    <property type="entry name" value="MOSC_domain"/>
</dbReference>
<dbReference type="InterPro" id="IPR005302">
    <property type="entry name" value="MoCF_Sase_C"/>
</dbReference>
<dbReference type="STRING" id="318464.IO99_02975"/>
<sequence>MAKVISINISTEKGVIKTPIKRGFFKIDFGLEGDAHGGNWHRQVSLLGEESIDKLRGKINKELVPGIFAENITTQGITLYELPIGTKLSIGEVIMEVTQIGKECHKGCEIMKTTGECVMPREGIFAQVLEEGWIEPGDEISVIKYWKA</sequence>
<dbReference type="Pfam" id="PF03473">
    <property type="entry name" value="MOSC"/>
    <property type="match status" value="1"/>
</dbReference>
<dbReference type="RefSeq" id="WP_035129951.1">
    <property type="nucleotide sequence ID" value="NZ_JPMD01000003.1"/>
</dbReference>
<accession>A0A084JHE7</accession>
<dbReference type="PROSITE" id="PS51340">
    <property type="entry name" value="MOSC"/>
    <property type="match status" value="1"/>
</dbReference>
<dbReference type="Gene3D" id="2.40.33.20">
    <property type="entry name" value="PK beta-barrel domain-like"/>
    <property type="match status" value="1"/>
</dbReference>
<dbReference type="GO" id="GO:0030151">
    <property type="term" value="F:molybdenum ion binding"/>
    <property type="evidence" value="ECO:0007669"/>
    <property type="project" value="InterPro"/>
</dbReference>
<dbReference type="EMBL" id="JPMD01000003">
    <property type="protein sequence ID" value="KEZ88381.1"/>
    <property type="molecule type" value="Genomic_DNA"/>
</dbReference>
<evidence type="ECO:0000313" key="2">
    <source>
        <dbReference type="EMBL" id="KEZ88381.1"/>
    </source>
</evidence>
<gene>
    <name evidence="2" type="ORF">IO99_02975</name>
</gene>
<evidence type="ECO:0000313" key="3">
    <source>
        <dbReference type="Proteomes" id="UP000028542"/>
    </source>
</evidence>
<evidence type="ECO:0000259" key="1">
    <source>
        <dbReference type="PROSITE" id="PS51340"/>
    </source>
</evidence>
<dbReference type="PANTHER" id="PTHR36930:SF1">
    <property type="entry name" value="MOSC DOMAIN-CONTAINING PROTEIN"/>
    <property type="match status" value="1"/>
</dbReference>
<dbReference type="Proteomes" id="UP000028542">
    <property type="component" value="Unassembled WGS sequence"/>
</dbReference>
<name>A0A084JHE7_9CLOT</name>
<feature type="domain" description="MOSC" evidence="1">
    <location>
        <begin position="18"/>
        <end position="143"/>
    </location>
</feature>